<evidence type="ECO:0000256" key="10">
    <source>
        <dbReference type="SAM" id="MobiDB-lite"/>
    </source>
</evidence>
<evidence type="ECO:0000256" key="7">
    <source>
        <dbReference type="ARBA" id="ARBA00023128"/>
    </source>
</evidence>
<dbReference type="InterPro" id="IPR001708">
    <property type="entry name" value="YidC/ALB3/OXA1/COX18"/>
</dbReference>
<evidence type="ECO:0000256" key="6">
    <source>
        <dbReference type="ARBA" id="ARBA00022989"/>
    </source>
</evidence>
<keyword evidence="7" id="KW-0496">Mitochondrion</keyword>
<protein>
    <recommendedName>
        <fullName evidence="12">Membrane insertase YidC/Oxa/ALB C-terminal domain-containing protein</fullName>
    </recommendedName>
</protein>
<dbReference type="Proteomes" id="UP001174694">
    <property type="component" value="Unassembled WGS sequence"/>
</dbReference>
<evidence type="ECO:0000256" key="5">
    <source>
        <dbReference type="ARBA" id="ARBA00022946"/>
    </source>
</evidence>
<feature type="region of interest" description="Disordered" evidence="10">
    <location>
        <begin position="87"/>
        <end position="108"/>
    </location>
</feature>
<comment type="subcellular location">
    <subcellularLocation>
        <location evidence="9">Membrane</location>
        <topology evidence="9">Multi-pass membrane protein</topology>
    </subcellularLocation>
    <subcellularLocation>
        <location evidence="1">Mitochondrion inner membrane</location>
        <topology evidence="1">Multi-pass membrane protein</topology>
    </subcellularLocation>
</comment>
<evidence type="ECO:0000259" key="12">
    <source>
        <dbReference type="Pfam" id="PF02096"/>
    </source>
</evidence>
<keyword evidence="8 11" id="KW-0472">Membrane</keyword>
<dbReference type="PANTHER" id="PTHR12428:SF66">
    <property type="entry name" value="MITOCHONDRIAL INNER MEMBRANE PROTEIN OXA1L"/>
    <property type="match status" value="1"/>
</dbReference>
<dbReference type="CDD" id="cd20069">
    <property type="entry name" value="5TM_Oxa1-like"/>
    <property type="match status" value="1"/>
</dbReference>
<evidence type="ECO:0000256" key="9">
    <source>
        <dbReference type="RuleBase" id="RU003945"/>
    </source>
</evidence>
<evidence type="ECO:0000313" key="13">
    <source>
        <dbReference type="EMBL" id="KAJ9143705.1"/>
    </source>
</evidence>
<dbReference type="GO" id="GO:0005743">
    <property type="term" value="C:mitochondrial inner membrane"/>
    <property type="evidence" value="ECO:0007669"/>
    <property type="project" value="UniProtKB-SubCell"/>
</dbReference>
<evidence type="ECO:0000256" key="2">
    <source>
        <dbReference type="ARBA" id="ARBA00009877"/>
    </source>
</evidence>
<evidence type="ECO:0000256" key="11">
    <source>
        <dbReference type="SAM" id="Phobius"/>
    </source>
</evidence>
<dbReference type="GO" id="GO:0032977">
    <property type="term" value="F:membrane insertase activity"/>
    <property type="evidence" value="ECO:0007669"/>
    <property type="project" value="InterPro"/>
</dbReference>
<organism evidence="13 14">
    <name type="scientific">Pleurostoma richardsiae</name>
    <dbReference type="NCBI Taxonomy" id="41990"/>
    <lineage>
        <taxon>Eukaryota</taxon>
        <taxon>Fungi</taxon>
        <taxon>Dikarya</taxon>
        <taxon>Ascomycota</taxon>
        <taxon>Pezizomycotina</taxon>
        <taxon>Sordariomycetes</taxon>
        <taxon>Sordariomycetidae</taxon>
        <taxon>Calosphaeriales</taxon>
        <taxon>Pleurostomataceae</taxon>
        <taxon>Pleurostoma</taxon>
    </lineage>
</organism>
<feature type="region of interest" description="Disordered" evidence="10">
    <location>
        <begin position="405"/>
        <end position="430"/>
    </location>
</feature>
<dbReference type="EMBL" id="JANBVO010000018">
    <property type="protein sequence ID" value="KAJ9143705.1"/>
    <property type="molecule type" value="Genomic_DNA"/>
</dbReference>
<feature type="transmembrane region" description="Helical" evidence="11">
    <location>
        <begin position="281"/>
        <end position="306"/>
    </location>
</feature>
<keyword evidence="3 9" id="KW-0812">Transmembrane</keyword>
<feature type="compositionally biased region" description="Low complexity" evidence="10">
    <location>
        <begin position="87"/>
        <end position="107"/>
    </location>
</feature>
<feature type="compositionally biased region" description="Low complexity" evidence="10">
    <location>
        <begin position="405"/>
        <end position="427"/>
    </location>
</feature>
<dbReference type="InterPro" id="IPR028055">
    <property type="entry name" value="YidC/Oxa/ALB_C"/>
</dbReference>
<dbReference type="Pfam" id="PF02096">
    <property type="entry name" value="60KD_IMP"/>
    <property type="match status" value="1"/>
</dbReference>
<accession>A0AA38RWE4</accession>
<evidence type="ECO:0000256" key="3">
    <source>
        <dbReference type="ARBA" id="ARBA00022692"/>
    </source>
</evidence>
<evidence type="ECO:0000313" key="14">
    <source>
        <dbReference type="Proteomes" id="UP001174694"/>
    </source>
</evidence>
<sequence>MIPSRGIARASPAFGLHNRILLRTASRPGIATQIGKASSSRQFGTILRSNGTRASTFGASQSARLGSVGMLATPILLSARHVRFASTQPTPSPAAAASATPTAAATPDSLSTVDLSSIPADIDGSSLLNMPEHIGYLKTLGLDYGWGFTSAMEWLLEHIHVWGSLPWWASILVTSVLIRAAIWKPTLTATEHSQKLQELQKDPRYKAASDRMMAEAMAGRAKTAEVQQLRGEMMRLQRAAGFSLWKTFIPMVNIPIAFGMFRLLRAMAALPVPGLETGGLLWFTDLTVPDPFMILPIMTAGSMWLMMRGNLPFVTQQQALTMKMMSYVLTPLSVLATMNMASGLQFYFLVSSLLQWANSWVLRQPWFRNWMGLRPMQIGGSPAPSPASPAAGQWQAPRTIDTTATTATTSATSSTGSTGSSATAKASNMVEDAKETWRGVRGWLGDKSEKSAKENEYKKAQQYEEKRKMEEKEAYYARREEYLARQENKRRP</sequence>
<dbReference type="GO" id="GO:0032979">
    <property type="term" value="P:protein insertion into mitochondrial inner membrane from matrix"/>
    <property type="evidence" value="ECO:0007669"/>
    <property type="project" value="TreeGrafter"/>
</dbReference>
<feature type="transmembrane region" description="Helical" evidence="11">
    <location>
        <begin position="327"/>
        <end position="349"/>
    </location>
</feature>
<feature type="region of interest" description="Disordered" evidence="10">
    <location>
        <begin position="443"/>
        <end position="476"/>
    </location>
</feature>
<comment type="caution">
    <text evidence="13">The sequence shown here is derived from an EMBL/GenBank/DDBJ whole genome shotgun (WGS) entry which is preliminary data.</text>
</comment>
<feature type="domain" description="Membrane insertase YidC/Oxa/ALB C-terminal" evidence="12">
    <location>
        <begin position="167"/>
        <end position="363"/>
    </location>
</feature>
<evidence type="ECO:0000256" key="4">
    <source>
        <dbReference type="ARBA" id="ARBA00022792"/>
    </source>
</evidence>
<reference evidence="13" key="1">
    <citation type="submission" date="2022-07" db="EMBL/GenBank/DDBJ databases">
        <title>Fungi with potential for degradation of polypropylene.</title>
        <authorList>
            <person name="Gostincar C."/>
        </authorList>
    </citation>
    <scope>NUCLEOTIDE SEQUENCE</scope>
    <source>
        <strain evidence="13">EXF-13308</strain>
    </source>
</reference>
<feature type="transmembrane region" description="Helical" evidence="11">
    <location>
        <begin position="239"/>
        <end position="261"/>
    </location>
</feature>
<name>A0AA38RWE4_9PEZI</name>
<keyword evidence="5" id="KW-0809">Transit peptide</keyword>
<keyword evidence="6 11" id="KW-1133">Transmembrane helix</keyword>
<comment type="similarity">
    <text evidence="2 9">Belongs to the OXA1/ALB3/YidC family.</text>
</comment>
<evidence type="ECO:0000256" key="1">
    <source>
        <dbReference type="ARBA" id="ARBA00004448"/>
    </source>
</evidence>
<keyword evidence="14" id="KW-1185">Reference proteome</keyword>
<proteinExistence type="inferred from homology"/>
<dbReference type="PANTHER" id="PTHR12428">
    <property type="entry name" value="OXA1"/>
    <property type="match status" value="1"/>
</dbReference>
<keyword evidence="4" id="KW-0999">Mitochondrion inner membrane</keyword>
<evidence type="ECO:0000256" key="8">
    <source>
        <dbReference type="ARBA" id="ARBA00023136"/>
    </source>
</evidence>
<dbReference type="AlphaFoldDB" id="A0AA38RWE4"/>
<gene>
    <name evidence="13" type="ORF">NKR23_g6264</name>
</gene>